<organism evidence="2 3">
    <name type="scientific">Pseudomonas caspiana</name>
    <dbReference type="NCBI Taxonomy" id="1451454"/>
    <lineage>
        <taxon>Bacteria</taxon>
        <taxon>Pseudomonadati</taxon>
        <taxon>Pseudomonadota</taxon>
        <taxon>Gammaproteobacteria</taxon>
        <taxon>Pseudomonadales</taxon>
        <taxon>Pseudomonadaceae</taxon>
        <taxon>Pseudomonas</taxon>
    </lineage>
</organism>
<keyword evidence="3" id="KW-1185">Reference proteome</keyword>
<evidence type="ECO:0000313" key="2">
    <source>
        <dbReference type="EMBL" id="OUM73681.1"/>
    </source>
</evidence>
<gene>
    <name evidence="2" type="ORF">AUC60_11425</name>
</gene>
<comment type="caution">
    <text evidence="2">The sequence shown here is derived from an EMBL/GenBank/DDBJ whole genome shotgun (WGS) entry which is preliminary data.</text>
</comment>
<dbReference type="Proteomes" id="UP000195440">
    <property type="component" value="Unassembled WGS sequence"/>
</dbReference>
<protein>
    <submittedName>
        <fullName evidence="2">Uncharacterized protein</fullName>
    </submittedName>
</protein>
<evidence type="ECO:0000313" key="3">
    <source>
        <dbReference type="Proteomes" id="UP000195440"/>
    </source>
</evidence>
<dbReference type="EMBL" id="LOHF01000008">
    <property type="protein sequence ID" value="OUM73681.1"/>
    <property type="molecule type" value="Genomic_DNA"/>
</dbReference>
<dbReference type="AlphaFoldDB" id="A0A1Y3P567"/>
<proteinExistence type="predicted"/>
<feature type="region of interest" description="Disordered" evidence="1">
    <location>
        <begin position="1"/>
        <end position="60"/>
    </location>
</feature>
<accession>A0A1Y3P567</accession>
<sequence length="60" mass="6770">MKQYHFASCDREQYPGNGIAKINPDLPEPGFKLSNNGHTHRPSELDGFYINPDQSPVLAR</sequence>
<name>A0A1Y3P567_9PSED</name>
<evidence type="ECO:0000256" key="1">
    <source>
        <dbReference type="SAM" id="MobiDB-lite"/>
    </source>
</evidence>
<reference evidence="2 3" key="1">
    <citation type="journal article" date="2017" name="Syst. Appl. Microbiol.">
        <title>Pseudomonas caspiana sp. nov., a citrus pathogen in the Pseudomonas syringae phylogenetic group.</title>
        <authorList>
            <person name="Busquets A."/>
            <person name="Gomila M."/>
            <person name="Beiki F."/>
            <person name="Mulet M."/>
            <person name="Rahimian H."/>
            <person name="Garcia-Valdes E."/>
            <person name="Lalucat J."/>
        </authorList>
    </citation>
    <scope>NUCLEOTIDE SEQUENCE [LARGE SCALE GENOMIC DNA]</scope>
    <source>
        <strain evidence="2 3">FBF102</strain>
    </source>
</reference>